<reference evidence="2 3" key="1">
    <citation type="submission" date="2019-07" db="EMBL/GenBank/DDBJ databases">
        <title>WGS assembly of Gossypium mustelinum.</title>
        <authorList>
            <person name="Chen Z.J."/>
            <person name="Sreedasyam A."/>
            <person name="Ando A."/>
            <person name="Song Q."/>
            <person name="De L."/>
            <person name="Hulse-Kemp A."/>
            <person name="Ding M."/>
            <person name="Ye W."/>
            <person name="Kirkbride R."/>
            <person name="Jenkins J."/>
            <person name="Plott C."/>
            <person name="Lovell J."/>
            <person name="Lin Y.-M."/>
            <person name="Vaughn R."/>
            <person name="Liu B."/>
            <person name="Li W."/>
            <person name="Simpson S."/>
            <person name="Scheffler B."/>
            <person name="Saski C."/>
            <person name="Grover C."/>
            <person name="Hu G."/>
            <person name="Conover J."/>
            <person name="Carlson J."/>
            <person name="Shu S."/>
            <person name="Boston L."/>
            <person name="Williams M."/>
            <person name="Peterson D."/>
            <person name="Mcgee K."/>
            <person name="Jones D."/>
            <person name="Wendel J."/>
            <person name="Stelly D."/>
            <person name="Grimwood J."/>
            <person name="Schmutz J."/>
        </authorList>
    </citation>
    <scope>NUCLEOTIDE SEQUENCE [LARGE SCALE GENOMIC DNA]</scope>
    <source>
        <strain evidence="2">1408120.09</strain>
    </source>
</reference>
<gene>
    <name evidence="2" type="ORF">E1A91_A02G161000v1</name>
</gene>
<name>A0A5D3A859_GOSMU</name>
<feature type="signal peptide" evidence="1">
    <location>
        <begin position="1"/>
        <end position="28"/>
    </location>
</feature>
<keyword evidence="1" id="KW-0732">Signal</keyword>
<dbReference type="AlphaFoldDB" id="A0A5D3A859"/>
<evidence type="ECO:0008006" key="4">
    <source>
        <dbReference type="Google" id="ProtNLM"/>
    </source>
</evidence>
<dbReference type="Proteomes" id="UP000323597">
    <property type="component" value="Chromosome A02"/>
</dbReference>
<sequence>MEWCQGSYLRPRGGFLLISLILCRQTRCCRNLFFLTTIDQNRLLGLLTFNKRKGAGIEHLMLKKGTKLWLDR</sequence>
<protein>
    <recommendedName>
        <fullName evidence="4">Secreted protein</fullName>
    </recommendedName>
</protein>
<organism evidence="2 3">
    <name type="scientific">Gossypium mustelinum</name>
    <name type="common">Cotton</name>
    <name type="synonym">Gossypium caicoense</name>
    <dbReference type="NCBI Taxonomy" id="34275"/>
    <lineage>
        <taxon>Eukaryota</taxon>
        <taxon>Viridiplantae</taxon>
        <taxon>Streptophyta</taxon>
        <taxon>Embryophyta</taxon>
        <taxon>Tracheophyta</taxon>
        <taxon>Spermatophyta</taxon>
        <taxon>Magnoliopsida</taxon>
        <taxon>eudicotyledons</taxon>
        <taxon>Gunneridae</taxon>
        <taxon>Pentapetalae</taxon>
        <taxon>rosids</taxon>
        <taxon>malvids</taxon>
        <taxon>Malvales</taxon>
        <taxon>Malvaceae</taxon>
        <taxon>Malvoideae</taxon>
        <taxon>Gossypium</taxon>
    </lineage>
</organism>
<evidence type="ECO:0000313" key="2">
    <source>
        <dbReference type="EMBL" id="TYJ47052.1"/>
    </source>
</evidence>
<dbReference type="EMBL" id="CM017637">
    <property type="protein sequence ID" value="TYJ47052.1"/>
    <property type="molecule type" value="Genomic_DNA"/>
</dbReference>
<feature type="chain" id="PRO_5023011331" description="Secreted protein" evidence="1">
    <location>
        <begin position="29"/>
        <end position="72"/>
    </location>
</feature>
<proteinExistence type="predicted"/>
<accession>A0A5D3A859</accession>
<evidence type="ECO:0000313" key="3">
    <source>
        <dbReference type="Proteomes" id="UP000323597"/>
    </source>
</evidence>
<keyword evidence="3" id="KW-1185">Reference proteome</keyword>
<evidence type="ECO:0000256" key="1">
    <source>
        <dbReference type="SAM" id="SignalP"/>
    </source>
</evidence>